<feature type="region of interest" description="Disordered" evidence="1">
    <location>
        <begin position="113"/>
        <end position="155"/>
    </location>
</feature>
<evidence type="ECO:0000313" key="2">
    <source>
        <dbReference type="EMBL" id="KIL55014.1"/>
    </source>
</evidence>
<reference evidence="2 3" key="1">
    <citation type="submission" date="2014-04" db="EMBL/GenBank/DDBJ databases">
        <title>Evolutionary Origins and Diversification of the Mycorrhizal Mutualists.</title>
        <authorList>
            <consortium name="DOE Joint Genome Institute"/>
            <consortium name="Mycorrhizal Genomics Consortium"/>
            <person name="Kohler A."/>
            <person name="Kuo A."/>
            <person name="Nagy L.G."/>
            <person name="Floudas D."/>
            <person name="Copeland A."/>
            <person name="Barry K.W."/>
            <person name="Cichocki N."/>
            <person name="Veneault-Fourrey C."/>
            <person name="LaButti K."/>
            <person name="Lindquist E.A."/>
            <person name="Lipzen A."/>
            <person name="Lundell T."/>
            <person name="Morin E."/>
            <person name="Murat C."/>
            <person name="Riley R."/>
            <person name="Ohm R."/>
            <person name="Sun H."/>
            <person name="Tunlid A."/>
            <person name="Henrissat B."/>
            <person name="Grigoriev I.V."/>
            <person name="Hibbett D.S."/>
            <person name="Martin F."/>
        </authorList>
    </citation>
    <scope>NUCLEOTIDE SEQUENCE [LARGE SCALE GENOMIC DNA]</scope>
    <source>
        <strain evidence="2 3">Koide BX008</strain>
    </source>
</reference>
<name>A0A0C2SM64_AMAMK</name>
<dbReference type="Proteomes" id="UP000054549">
    <property type="component" value="Unassembled WGS sequence"/>
</dbReference>
<gene>
    <name evidence="2" type="ORF">M378DRAFT_18320</name>
</gene>
<accession>A0A0C2SM64</accession>
<protein>
    <submittedName>
        <fullName evidence="2">Uncharacterized protein</fullName>
    </submittedName>
</protein>
<proteinExistence type="predicted"/>
<keyword evidence="3" id="KW-1185">Reference proteome</keyword>
<sequence>MKKISKIPSPLVSLIITITVNRVYLRFTSSKIPSPLVSLIITITVNRVYLRFTSHYRYFQLRTQALIFRVQAQVFPILYRNLEPVSFTFIRFFIRQITIRNVVSRRSQHINARRPTSGYEADRETEGRGGATSDSERNSSDQQWEPYKQLHRQLQ</sequence>
<evidence type="ECO:0000313" key="3">
    <source>
        <dbReference type="Proteomes" id="UP000054549"/>
    </source>
</evidence>
<dbReference type="AlphaFoldDB" id="A0A0C2SM64"/>
<dbReference type="HOGENOM" id="CLU_1695035_0_0_1"/>
<organism evidence="2 3">
    <name type="scientific">Amanita muscaria (strain Koide BX008)</name>
    <dbReference type="NCBI Taxonomy" id="946122"/>
    <lineage>
        <taxon>Eukaryota</taxon>
        <taxon>Fungi</taxon>
        <taxon>Dikarya</taxon>
        <taxon>Basidiomycota</taxon>
        <taxon>Agaricomycotina</taxon>
        <taxon>Agaricomycetes</taxon>
        <taxon>Agaricomycetidae</taxon>
        <taxon>Agaricales</taxon>
        <taxon>Pluteineae</taxon>
        <taxon>Amanitaceae</taxon>
        <taxon>Amanita</taxon>
    </lineage>
</organism>
<evidence type="ECO:0000256" key="1">
    <source>
        <dbReference type="SAM" id="MobiDB-lite"/>
    </source>
</evidence>
<dbReference type="EMBL" id="KN818580">
    <property type="protein sequence ID" value="KIL55014.1"/>
    <property type="molecule type" value="Genomic_DNA"/>
</dbReference>
<dbReference type="InParanoid" id="A0A0C2SM64"/>